<dbReference type="RefSeq" id="WP_086717927.1">
    <property type="nucleotide sequence ID" value="NZ_BLAG01000014.1"/>
</dbReference>
<dbReference type="AlphaFoldDB" id="A0A5J4LPT6"/>
<dbReference type="Proteomes" id="UP000325598">
    <property type="component" value="Unassembled WGS sequence"/>
</dbReference>
<reference evidence="2 3" key="1">
    <citation type="submission" date="2019-10" db="EMBL/GenBank/DDBJ databases">
        <title>Whole genome shotgun sequence of Streptomyces angustmyceticus NBRC 3934.</title>
        <authorList>
            <person name="Hosoyama A."/>
            <person name="Ichikawa N."/>
            <person name="Kimura A."/>
            <person name="Kitahashi Y."/>
            <person name="Komaki H."/>
            <person name="Uohara A."/>
        </authorList>
    </citation>
    <scope>NUCLEOTIDE SEQUENCE [LARGE SCALE GENOMIC DNA]</scope>
    <source>
        <strain evidence="2 3">NBRC 3934</strain>
    </source>
</reference>
<keyword evidence="3" id="KW-1185">Reference proteome</keyword>
<dbReference type="EMBL" id="BLAG01000014">
    <property type="protein sequence ID" value="GES32375.1"/>
    <property type="molecule type" value="Genomic_DNA"/>
</dbReference>
<accession>A0A5J4LPT6</accession>
<name>A0A5J4LPT6_9ACTN</name>
<evidence type="ECO:0000256" key="1">
    <source>
        <dbReference type="SAM" id="Phobius"/>
    </source>
</evidence>
<feature type="transmembrane region" description="Helical" evidence="1">
    <location>
        <begin position="6"/>
        <end position="28"/>
    </location>
</feature>
<evidence type="ECO:0000313" key="3">
    <source>
        <dbReference type="Proteomes" id="UP000325598"/>
    </source>
</evidence>
<evidence type="ECO:0000313" key="2">
    <source>
        <dbReference type="EMBL" id="GES32375.1"/>
    </source>
</evidence>
<sequence length="183" mass="20207">MDIDWGTIPAWVSGLGSTGALWVGAVTLRRAQDKESRSEADAVVCRDERGDCCGYDLAAAHWIASAANGSERPVHHVFLITYDSATDTMGVSHLLANVLPPGVADHIHLPAPPPEWSRPAAVIFRDADRTWWLRDLMEQSLYRQSPLPGVGKVRRTLRRLEKEGRLTLPQQLARGGHGHHAPW</sequence>
<dbReference type="OrthoDB" id="4336742at2"/>
<comment type="caution">
    <text evidence="2">The sequence shown here is derived from an EMBL/GenBank/DDBJ whole genome shotgun (WGS) entry which is preliminary data.</text>
</comment>
<keyword evidence="1" id="KW-0472">Membrane</keyword>
<organism evidence="2 3">
    <name type="scientific">Streptomyces angustmyceticus</name>
    <dbReference type="NCBI Taxonomy" id="285578"/>
    <lineage>
        <taxon>Bacteria</taxon>
        <taxon>Bacillati</taxon>
        <taxon>Actinomycetota</taxon>
        <taxon>Actinomycetes</taxon>
        <taxon>Kitasatosporales</taxon>
        <taxon>Streptomycetaceae</taxon>
        <taxon>Streptomyces</taxon>
    </lineage>
</organism>
<gene>
    <name evidence="2" type="ORF">San01_48620</name>
</gene>
<keyword evidence="1" id="KW-0812">Transmembrane</keyword>
<proteinExistence type="predicted"/>
<keyword evidence="1" id="KW-1133">Transmembrane helix</keyword>
<protein>
    <submittedName>
        <fullName evidence="2">Uncharacterized protein</fullName>
    </submittedName>
</protein>
<dbReference type="GeneID" id="96756181"/>